<feature type="non-terminal residue" evidence="2">
    <location>
        <position position="1"/>
    </location>
</feature>
<dbReference type="AlphaFoldDB" id="A0A6J4H8A4"/>
<dbReference type="EC" id="3.2.2.-" evidence="2"/>
<keyword evidence="2" id="KW-0326">Glycosidase</keyword>
<feature type="compositionally biased region" description="Basic residues" evidence="1">
    <location>
        <begin position="144"/>
        <end position="166"/>
    </location>
</feature>
<name>A0A6J4H8A4_9ACTN</name>
<accession>A0A6J4H8A4</accession>
<sequence length="288" mass="29546">EGHPGFAHGMGRGRPEGPAMAADPRPLGGPGQRAHAAADAGGAGRPPLRGVPGPVPHAGSNGVGASGRGGAGLGRARLQPPRGEPPPGRGRDRPSPRWRPPRDADRPGGPSRRRRLHGPGGAGFRLRGRRRRGGGEQRPGAGSGRRRPSPRRSRGPGHGGRPRSRWRGMGVEPGDARPGRHGVHEVGAGLPGVPTAGVLRLGRDRRVGRRSRDRLGRLRRRPVDLRRLRPPGSRPPGRRPPAGPGAPVRAGRGCRVAGRSGAGGAGGPRAGGRRAGCDGGGHAPPTGM</sequence>
<feature type="compositionally biased region" description="Gly residues" evidence="1">
    <location>
        <begin position="61"/>
        <end position="73"/>
    </location>
</feature>
<proteinExistence type="predicted"/>
<evidence type="ECO:0000313" key="2">
    <source>
        <dbReference type="EMBL" id="CAA9215771.1"/>
    </source>
</evidence>
<feature type="compositionally biased region" description="Low complexity" evidence="1">
    <location>
        <begin position="245"/>
        <end position="259"/>
    </location>
</feature>
<organism evidence="2">
    <name type="scientific">uncultured Acidimicrobiales bacterium</name>
    <dbReference type="NCBI Taxonomy" id="310071"/>
    <lineage>
        <taxon>Bacteria</taxon>
        <taxon>Bacillati</taxon>
        <taxon>Actinomycetota</taxon>
        <taxon>Acidimicrobiia</taxon>
        <taxon>Acidimicrobiales</taxon>
        <taxon>environmental samples</taxon>
    </lineage>
</organism>
<feature type="compositionally biased region" description="Gly residues" evidence="1">
    <location>
        <begin position="260"/>
        <end position="282"/>
    </location>
</feature>
<gene>
    <name evidence="2" type="ORF">AVDCRST_MAG10-386</name>
</gene>
<feature type="region of interest" description="Disordered" evidence="1">
    <location>
        <begin position="1"/>
        <end position="288"/>
    </location>
</feature>
<dbReference type="GO" id="GO:0016798">
    <property type="term" value="F:hydrolase activity, acting on glycosyl bonds"/>
    <property type="evidence" value="ECO:0007669"/>
    <property type="project" value="UniProtKB-KW"/>
</dbReference>
<feature type="compositionally biased region" description="Basic and acidic residues" evidence="1">
    <location>
        <begin position="89"/>
        <end position="106"/>
    </location>
</feature>
<reference evidence="2" key="1">
    <citation type="submission" date="2020-02" db="EMBL/GenBank/DDBJ databases">
        <authorList>
            <person name="Meier V. D."/>
        </authorList>
    </citation>
    <scope>NUCLEOTIDE SEQUENCE</scope>
    <source>
        <strain evidence="2">AVDCRST_MAG10</strain>
    </source>
</reference>
<keyword evidence="2" id="KW-0378">Hydrolase</keyword>
<feature type="compositionally biased region" description="Basic and acidic residues" evidence="1">
    <location>
        <begin position="213"/>
        <end position="227"/>
    </location>
</feature>
<feature type="non-terminal residue" evidence="2">
    <location>
        <position position="288"/>
    </location>
</feature>
<protein>
    <submittedName>
        <fullName evidence="2">A/G-specific adenine glycosylase</fullName>
        <ecNumber evidence="2">3.2.2.-</ecNumber>
    </submittedName>
</protein>
<feature type="compositionally biased region" description="Pro residues" evidence="1">
    <location>
        <begin position="232"/>
        <end position="244"/>
    </location>
</feature>
<dbReference type="EMBL" id="CADCTB010000025">
    <property type="protein sequence ID" value="CAA9215771.1"/>
    <property type="molecule type" value="Genomic_DNA"/>
</dbReference>
<feature type="compositionally biased region" description="Basic and acidic residues" evidence="1">
    <location>
        <begin position="174"/>
        <end position="184"/>
    </location>
</feature>
<evidence type="ECO:0000256" key="1">
    <source>
        <dbReference type="SAM" id="MobiDB-lite"/>
    </source>
</evidence>
<feature type="compositionally biased region" description="Low complexity" evidence="1">
    <location>
        <begin position="32"/>
        <end position="60"/>
    </location>
</feature>